<feature type="compositionally biased region" description="Basic residues" evidence="1">
    <location>
        <begin position="360"/>
        <end position="369"/>
    </location>
</feature>
<evidence type="ECO:0000313" key="3">
    <source>
        <dbReference type="Proteomes" id="UP000246991"/>
    </source>
</evidence>
<gene>
    <name evidence="2" type="ORF">C7212DRAFT_349083</name>
</gene>
<feature type="compositionally biased region" description="Basic and acidic residues" evidence="1">
    <location>
        <begin position="261"/>
        <end position="270"/>
    </location>
</feature>
<accession>A0A317SIM1</accession>
<organism evidence="2 3">
    <name type="scientific">Tuber magnatum</name>
    <name type="common">white Piedmont truffle</name>
    <dbReference type="NCBI Taxonomy" id="42249"/>
    <lineage>
        <taxon>Eukaryota</taxon>
        <taxon>Fungi</taxon>
        <taxon>Dikarya</taxon>
        <taxon>Ascomycota</taxon>
        <taxon>Pezizomycotina</taxon>
        <taxon>Pezizomycetes</taxon>
        <taxon>Pezizales</taxon>
        <taxon>Tuberaceae</taxon>
        <taxon>Tuber</taxon>
    </lineage>
</organism>
<feature type="compositionally biased region" description="Basic and acidic residues" evidence="1">
    <location>
        <begin position="1"/>
        <end position="10"/>
    </location>
</feature>
<evidence type="ECO:0000313" key="2">
    <source>
        <dbReference type="EMBL" id="PWW73370.1"/>
    </source>
</evidence>
<feature type="compositionally biased region" description="Polar residues" evidence="1">
    <location>
        <begin position="128"/>
        <end position="145"/>
    </location>
</feature>
<protein>
    <submittedName>
        <fullName evidence="2">Uncharacterized protein</fullName>
    </submittedName>
</protein>
<dbReference type="OrthoDB" id="5485987at2759"/>
<proteinExistence type="predicted"/>
<feature type="region of interest" description="Disordered" evidence="1">
    <location>
        <begin position="1"/>
        <end position="270"/>
    </location>
</feature>
<feature type="compositionally biased region" description="Polar residues" evidence="1">
    <location>
        <begin position="30"/>
        <end position="40"/>
    </location>
</feature>
<feature type="compositionally biased region" description="Basic and acidic residues" evidence="1">
    <location>
        <begin position="168"/>
        <end position="181"/>
    </location>
</feature>
<sequence length="394" mass="43744">MVFQKQEEKPTQTPVQIENAPGDGRIGSGSAPTMTTTSAAVETREFIVISSPEPTPPRQAKRQNAKSSEPASKPGKRKAALSEISEEESVPSIPLKIPLALGAKNSTPPDLQADMTIHSSEAARKKSLSTLASRAQILSDNTSPHLSPFNEIKTIPGPKPARDPPSSAKDRDSSYARSDKKAKVKSASSPTKPKRPYKKRKAESEDTRSPKASAVKKGVGKKVLEDEDSDAPHNDRRRNQSSLPIVINDQVFVPPRIGEGSGHRPTKEELRKEALDRFGTRLKLAKSDFLELCRSRGKYPTRKELDLRAFPKDFRFEPSNETPPIPSSPEEDKDAMMRALEVPDLLYSNWIPSPPELQNMRKRSTKRKRLEKDHRAPQREEPKPKEETADDGSF</sequence>
<feature type="region of interest" description="Disordered" evidence="1">
    <location>
        <begin position="314"/>
        <end position="394"/>
    </location>
</feature>
<comment type="caution">
    <text evidence="2">The sequence shown here is derived from an EMBL/GenBank/DDBJ whole genome shotgun (WGS) entry which is preliminary data.</text>
</comment>
<feature type="compositionally biased region" description="Basic residues" evidence="1">
    <location>
        <begin position="192"/>
        <end position="201"/>
    </location>
</feature>
<reference evidence="2 3" key="1">
    <citation type="submission" date="2018-03" db="EMBL/GenBank/DDBJ databases">
        <title>Genomes of Pezizomycetes fungi and the evolution of truffles.</title>
        <authorList>
            <person name="Murat C."/>
            <person name="Payen T."/>
            <person name="Noel B."/>
            <person name="Kuo A."/>
            <person name="Martin F.M."/>
        </authorList>
    </citation>
    <scope>NUCLEOTIDE SEQUENCE [LARGE SCALE GENOMIC DNA]</scope>
    <source>
        <strain evidence="2">091103-1</strain>
    </source>
</reference>
<evidence type="ECO:0000256" key="1">
    <source>
        <dbReference type="SAM" id="MobiDB-lite"/>
    </source>
</evidence>
<name>A0A317SIM1_9PEZI</name>
<dbReference type="EMBL" id="PYWC01000081">
    <property type="protein sequence ID" value="PWW73370.1"/>
    <property type="molecule type" value="Genomic_DNA"/>
</dbReference>
<dbReference type="Proteomes" id="UP000246991">
    <property type="component" value="Unassembled WGS sequence"/>
</dbReference>
<dbReference type="AlphaFoldDB" id="A0A317SIM1"/>
<feature type="compositionally biased region" description="Basic and acidic residues" evidence="1">
    <location>
        <begin position="370"/>
        <end position="387"/>
    </location>
</feature>
<keyword evidence="3" id="KW-1185">Reference proteome</keyword>